<gene>
    <name evidence="8" type="primary">gshA</name>
    <name evidence="11" type="ORF">DIZ79_08985</name>
</gene>
<evidence type="ECO:0000313" key="11">
    <source>
        <dbReference type="EMBL" id="RDH90504.1"/>
    </source>
</evidence>
<comment type="catalytic activity">
    <reaction evidence="7 8 9">
        <text>L-cysteine + L-glutamate + ATP = gamma-L-glutamyl-L-cysteine + ADP + phosphate + H(+)</text>
        <dbReference type="Rhea" id="RHEA:13285"/>
        <dbReference type="ChEBI" id="CHEBI:15378"/>
        <dbReference type="ChEBI" id="CHEBI:29985"/>
        <dbReference type="ChEBI" id="CHEBI:30616"/>
        <dbReference type="ChEBI" id="CHEBI:35235"/>
        <dbReference type="ChEBI" id="CHEBI:43474"/>
        <dbReference type="ChEBI" id="CHEBI:58173"/>
        <dbReference type="ChEBI" id="CHEBI:456216"/>
        <dbReference type="EC" id="6.3.2.2"/>
    </reaction>
</comment>
<name>A0A370DYT8_9GAMM</name>
<dbReference type="GO" id="GO:0046872">
    <property type="term" value="F:metal ion binding"/>
    <property type="evidence" value="ECO:0007669"/>
    <property type="project" value="TreeGrafter"/>
</dbReference>
<dbReference type="SUPFAM" id="SSF55931">
    <property type="entry name" value="Glutamine synthetase/guanido kinase"/>
    <property type="match status" value="1"/>
</dbReference>
<comment type="pathway">
    <text evidence="1 8 9">Sulfur metabolism; glutathione biosynthesis; glutathione from L-cysteine and L-glutamate: step 1/2.</text>
</comment>
<evidence type="ECO:0000256" key="7">
    <source>
        <dbReference type="ARBA" id="ARBA00048819"/>
    </source>
</evidence>
<evidence type="ECO:0000256" key="1">
    <source>
        <dbReference type="ARBA" id="ARBA00005006"/>
    </source>
</evidence>
<protein>
    <recommendedName>
        <fullName evidence="8">Glutamate--cysteine ligase</fullName>
        <ecNumber evidence="8">6.3.2.2</ecNumber>
    </recommendedName>
    <alternativeName>
        <fullName evidence="8">Gamma-ECS</fullName>
        <shortName evidence="8">GCS</shortName>
    </alternativeName>
    <alternativeName>
        <fullName evidence="8">Gamma-glutamylcysteine synthetase</fullName>
    </alternativeName>
</protein>
<keyword evidence="4 8" id="KW-0317">Glutathione biosynthesis</keyword>
<dbReference type="GO" id="GO:0006750">
    <property type="term" value="P:glutathione biosynthetic process"/>
    <property type="evidence" value="ECO:0007669"/>
    <property type="project" value="UniProtKB-UniRule"/>
</dbReference>
<dbReference type="GO" id="GO:0005829">
    <property type="term" value="C:cytosol"/>
    <property type="evidence" value="ECO:0007669"/>
    <property type="project" value="TreeGrafter"/>
</dbReference>
<dbReference type="HAMAP" id="MF_00578">
    <property type="entry name" value="Glu_cys_ligase"/>
    <property type="match status" value="1"/>
</dbReference>
<evidence type="ECO:0000256" key="2">
    <source>
        <dbReference type="ARBA" id="ARBA00008772"/>
    </source>
</evidence>
<keyword evidence="6 8" id="KW-0067">ATP-binding</keyword>
<dbReference type="NCBIfam" id="TIGR01434">
    <property type="entry name" value="glu_cys_ligase"/>
    <property type="match status" value="1"/>
</dbReference>
<proteinExistence type="inferred from homology"/>
<organism evidence="11 12">
    <name type="scientific">endosymbiont of Lamellibrachia luymesi</name>
    <dbReference type="NCBI Taxonomy" id="2200907"/>
    <lineage>
        <taxon>Bacteria</taxon>
        <taxon>Pseudomonadati</taxon>
        <taxon>Pseudomonadota</taxon>
        <taxon>Gammaproteobacteria</taxon>
        <taxon>sulfur-oxidizing symbionts</taxon>
    </lineage>
</organism>
<evidence type="ECO:0000256" key="8">
    <source>
        <dbReference type="HAMAP-Rule" id="MF_00578"/>
    </source>
</evidence>
<dbReference type="PANTHER" id="PTHR38761">
    <property type="entry name" value="GLUTAMATE--CYSTEINE LIGASE"/>
    <property type="match status" value="1"/>
</dbReference>
<dbReference type="EC" id="6.3.2.2" evidence="8"/>
<dbReference type="Gene3D" id="3.30.590.20">
    <property type="match status" value="1"/>
</dbReference>
<dbReference type="UniPathway" id="UPA00142">
    <property type="reaction ID" value="UER00209"/>
</dbReference>
<feature type="domain" description="Glutamate--cysteine ligase" evidence="10">
    <location>
        <begin position="18"/>
        <end position="382"/>
    </location>
</feature>
<evidence type="ECO:0000313" key="12">
    <source>
        <dbReference type="Proteomes" id="UP000255508"/>
    </source>
</evidence>
<accession>A0A370DYT8</accession>
<evidence type="ECO:0000259" key="10">
    <source>
        <dbReference type="Pfam" id="PF04262"/>
    </source>
</evidence>
<evidence type="ECO:0000256" key="9">
    <source>
        <dbReference type="RuleBase" id="RU004391"/>
    </source>
</evidence>
<dbReference type="PANTHER" id="PTHR38761:SF1">
    <property type="entry name" value="GLUTAMATE--CYSTEINE LIGASE"/>
    <property type="match status" value="1"/>
</dbReference>
<dbReference type="AlphaFoldDB" id="A0A370DYT8"/>
<dbReference type="InterPro" id="IPR014746">
    <property type="entry name" value="Gln_synth/guanido_kin_cat_dom"/>
</dbReference>
<comment type="similarity">
    <text evidence="2 8">Belongs to the glutamate--cysteine ligase type 1 family. Type 1 subfamily.</text>
</comment>
<dbReference type="Pfam" id="PF04262">
    <property type="entry name" value="Glu_cys_ligase"/>
    <property type="match status" value="1"/>
</dbReference>
<dbReference type="GO" id="GO:0004357">
    <property type="term" value="F:glutamate-cysteine ligase activity"/>
    <property type="evidence" value="ECO:0007669"/>
    <property type="project" value="UniProtKB-UniRule"/>
</dbReference>
<keyword evidence="3 8" id="KW-0436">Ligase</keyword>
<sequence>MYKKLEQRLLRLVRERDRSTDLLRGGFVGLEKESLRVSSSGGISQAAHPLNIGSPLCHSYITTDYSEALTEFITPPFADRKQPLAFLRDAQKFVYDHLDNELLWATSMPCVVEGGERIPLARYGTSNAGTMKTVYRRGLGHRYGRVMQVIAGVHFNYSLPERFWPLFQEQEGDQRDLQRFITESYFGMLRNLQRFGWLIPYLFGASPAVCKSFLGGRATNLKSFDKYTYYYPYATSLRMGDIGYQNSKEQGTGIKACYDCLDAYVETLGRATETACPIYRMIGVKVDGRYEQLNANILQIENEYYSTVRPKQIPDGLEKPILALQRRGVRYVELRSLDVNAFDPLGIDEQQIYFLEAFMLFCQLLDSPSINVFEQREIDRNEGASAHRGRDPELFLQRNGREIRLRDWALEICESMQAVCEILDQGTGARTYSRALEQLSERARYPELTPSARMLAEMRENGESFFEFAQRISHDHQNYFLKQQLSAERQRVFTEEAERSWEQQRVIESADKISFDQFLADYFSQAVIDTH</sequence>
<reference evidence="11 12" key="1">
    <citation type="journal article" date="2018" name="ISME J.">
        <title>Endosymbiont genomes yield clues of tubeworm success.</title>
        <authorList>
            <person name="Li Y."/>
            <person name="Liles M.R."/>
            <person name="Halanych K.M."/>
        </authorList>
    </citation>
    <scope>NUCLEOTIDE SEQUENCE [LARGE SCALE GENOMIC DNA]</scope>
    <source>
        <strain evidence="11">A1422</strain>
    </source>
</reference>
<comment type="caution">
    <text evidence="11">The sequence shown here is derived from an EMBL/GenBank/DDBJ whole genome shotgun (WGS) entry which is preliminary data.</text>
</comment>
<dbReference type="InterPro" id="IPR006334">
    <property type="entry name" value="Glut_cys_ligase"/>
</dbReference>
<dbReference type="GO" id="GO:0005524">
    <property type="term" value="F:ATP binding"/>
    <property type="evidence" value="ECO:0007669"/>
    <property type="project" value="UniProtKB-KW"/>
</dbReference>
<evidence type="ECO:0000256" key="3">
    <source>
        <dbReference type="ARBA" id="ARBA00022598"/>
    </source>
</evidence>
<dbReference type="InterPro" id="IPR007370">
    <property type="entry name" value="Glu_cys_ligase"/>
</dbReference>
<dbReference type="EMBL" id="QFXD01000159">
    <property type="protein sequence ID" value="RDH90504.1"/>
    <property type="molecule type" value="Genomic_DNA"/>
</dbReference>
<evidence type="ECO:0000256" key="4">
    <source>
        <dbReference type="ARBA" id="ARBA00022684"/>
    </source>
</evidence>
<keyword evidence="5 8" id="KW-0547">Nucleotide-binding</keyword>
<evidence type="ECO:0000256" key="5">
    <source>
        <dbReference type="ARBA" id="ARBA00022741"/>
    </source>
</evidence>
<evidence type="ECO:0000256" key="6">
    <source>
        <dbReference type="ARBA" id="ARBA00022840"/>
    </source>
</evidence>
<dbReference type="Proteomes" id="UP000255508">
    <property type="component" value="Unassembled WGS sequence"/>
</dbReference>